<keyword evidence="3 6" id="KW-0812">Transmembrane</keyword>
<evidence type="ECO:0000313" key="8">
    <source>
        <dbReference type="Proteomes" id="UP001500902"/>
    </source>
</evidence>
<dbReference type="PRINTS" id="PR01988">
    <property type="entry name" value="EXPORTERBACE"/>
</dbReference>
<evidence type="ECO:0000256" key="2">
    <source>
        <dbReference type="ARBA" id="ARBA00022475"/>
    </source>
</evidence>
<feature type="transmembrane region" description="Helical" evidence="6">
    <location>
        <begin position="230"/>
        <end position="250"/>
    </location>
</feature>
<feature type="transmembrane region" description="Helical" evidence="6">
    <location>
        <begin position="313"/>
        <end position="336"/>
    </location>
</feature>
<feature type="transmembrane region" description="Helical" evidence="6">
    <location>
        <begin position="108"/>
        <end position="130"/>
    </location>
</feature>
<comment type="subcellular location">
    <subcellularLocation>
        <location evidence="1">Cell membrane</location>
        <topology evidence="1">Multi-pass membrane protein</topology>
    </subcellularLocation>
</comment>
<gene>
    <name evidence="7" type="ORF">GCM10022224_087790</name>
</gene>
<protein>
    <submittedName>
        <fullName evidence="7">MFS transporter</fullName>
    </submittedName>
</protein>
<keyword evidence="5 6" id="KW-0472">Membrane</keyword>
<dbReference type="EMBL" id="BAAAZP010000199">
    <property type="protein sequence ID" value="GAA3708723.1"/>
    <property type="molecule type" value="Genomic_DNA"/>
</dbReference>
<evidence type="ECO:0000256" key="4">
    <source>
        <dbReference type="ARBA" id="ARBA00022989"/>
    </source>
</evidence>
<organism evidence="7 8">
    <name type="scientific">Nonomuraea antimicrobica</name>
    <dbReference type="NCBI Taxonomy" id="561173"/>
    <lineage>
        <taxon>Bacteria</taxon>
        <taxon>Bacillati</taxon>
        <taxon>Actinomycetota</taxon>
        <taxon>Actinomycetes</taxon>
        <taxon>Streptosporangiales</taxon>
        <taxon>Streptosporangiaceae</taxon>
        <taxon>Nonomuraea</taxon>
    </lineage>
</organism>
<feature type="transmembrane region" description="Helical" evidence="6">
    <location>
        <begin position="382"/>
        <end position="399"/>
    </location>
</feature>
<comment type="caution">
    <text evidence="7">The sequence shown here is derived from an EMBL/GenBank/DDBJ whole genome shotgun (WGS) entry which is preliminary data.</text>
</comment>
<evidence type="ECO:0000256" key="5">
    <source>
        <dbReference type="ARBA" id="ARBA00023136"/>
    </source>
</evidence>
<keyword evidence="2" id="KW-1003">Cell membrane</keyword>
<evidence type="ECO:0000313" key="7">
    <source>
        <dbReference type="EMBL" id="GAA3708723.1"/>
    </source>
</evidence>
<feature type="transmembrane region" description="Helical" evidence="6">
    <location>
        <begin position="357"/>
        <end position="376"/>
    </location>
</feature>
<evidence type="ECO:0000256" key="6">
    <source>
        <dbReference type="SAM" id="Phobius"/>
    </source>
</evidence>
<keyword evidence="8" id="KW-1185">Reference proteome</keyword>
<evidence type="ECO:0000256" key="3">
    <source>
        <dbReference type="ARBA" id="ARBA00022692"/>
    </source>
</evidence>
<accession>A0ABP7DS30</accession>
<dbReference type="Pfam" id="PF07690">
    <property type="entry name" value="MFS_1"/>
    <property type="match status" value="1"/>
</dbReference>
<dbReference type="CDD" id="cd06173">
    <property type="entry name" value="MFS_MefA_like"/>
    <property type="match status" value="1"/>
</dbReference>
<dbReference type="InterPro" id="IPR022324">
    <property type="entry name" value="Bacilysin_exporter_BacE_put"/>
</dbReference>
<dbReference type="PANTHER" id="PTHR23513">
    <property type="entry name" value="INTEGRAL MEMBRANE EFFLUX PROTEIN-RELATED"/>
    <property type="match status" value="1"/>
</dbReference>
<feature type="transmembrane region" description="Helical" evidence="6">
    <location>
        <begin position="54"/>
        <end position="73"/>
    </location>
</feature>
<reference evidence="8" key="1">
    <citation type="journal article" date="2019" name="Int. J. Syst. Evol. Microbiol.">
        <title>The Global Catalogue of Microorganisms (GCM) 10K type strain sequencing project: providing services to taxonomists for standard genome sequencing and annotation.</title>
        <authorList>
            <consortium name="The Broad Institute Genomics Platform"/>
            <consortium name="The Broad Institute Genome Sequencing Center for Infectious Disease"/>
            <person name="Wu L."/>
            <person name="Ma J."/>
        </authorList>
    </citation>
    <scope>NUCLEOTIDE SEQUENCE [LARGE SCALE GENOMIC DNA]</scope>
    <source>
        <strain evidence="8">JCM 16904</strain>
    </source>
</reference>
<dbReference type="InterPro" id="IPR011701">
    <property type="entry name" value="MFS"/>
</dbReference>
<dbReference type="RefSeq" id="WP_344892970.1">
    <property type="nucleotide sequence ID" value="NZ_BAAAZP010000199.1"/>
</dbReference>
<dbReference type="Proteomes" id="UP001500902">
    <property type="component" value="Unassembled WGS sequence"/>
</dbReference>
<proteinExistence type="predicted"/>
<feature type="transmembrane region" description="Helical" evidence="6">
    <location>
        <begin position="289"/>
        <end position="307"/>
    </location>
</feature>
<dbReference type="PANTHER" id="PTHR23513:SF6">
    <property type="entry name" value="MAJOR FACILITATOR SUPERFAMILY ASSOCIATED DOMAIN-CONTAINING PROTEIN"/>
    <property type="match status" value="1"/>
</dbReference>
<dbReference type="Gene3D" id="1.20.1250.20">
    <property type="entry name" value="MFS general substrate transporter like domains"/>
    <property type="match status" value="1"/>
</dbReference>
<keyword evidence="4 6" id="KW-1133">Transmembrane helix</keyword>
<evidence type="ECO:0000256" key="1">
    <source>
        <dbReference type="ARBA" id="ARBA00004651"/>
    </source>
</evidence>
<sequence length="411" mass="42790">MTTVETAGTRGDFGRLWFGNAITEFGSQVTMTALPLIAVSVLHASGLEMGLLQALYTLPFLVLALPAGVWLDLRTRRPVMITMDLSRGALVATIPIAAWLDALTWPHLYAVALVGGALTLLSQIAASAYLPTLVPAEELPVAHSRLNANLAVSGTCGPGLTGVLAGAVGAATTLVLDAVTYLASALLLSTLRHREVAPPRPERRDMRREVREGWRAVYGNAPVRCLALHAAIYSGALQIAMIASVFYLLRDLGLSTGWYGLVVAAGGVGGIVGTLIAPRLVEAWGYGRALPAGLLPATAPFLLVPAAETVTAAAVLSGVAFFLVGAGSCVVGTTAMTLRHVVTPRPLHARMNASYRLLPLATTPAGALVAGVLVDLFGARVTLWACSALLLAAVFPALARPVRTLRHVAGD</sequence>
<name>A0ABP7DS30_9ACTN</name>
<dbReference type="SUPFAM" id="SSF103473">
    <property type="entry name" value="MFS general substrate transporter"/>
    <property type="match status" value="1"/>
</dbReference>
<feature type="transmembrane region" description="Helical" evidence="6">
    <location>
        <begin position="256"/>
        <end position="277"/>
    </location>
</feature>
<dbReference type="InterPro" id="IPR036259">
    <property type="entry name" value="MFS_trans_sf"/>
</dbReference>